<evidence type="ECO:0000259" key="1">
    <source>
        <dbReference type="PROSITE" id="PS51186"/>
    </source>
</evidence>
<accession>A0ABW2AX20</accession>
<dbReference type="Gene3D" id="3.40.630.30">
    <property type="match status" value="1"/>
</dbReference>
<comment type="caution">
    <text evidence="2">The sequence shown here is derived from an EMBL/GenBank/DDBJ whole genome shotgun (WGS) entry which is preliminary data.</text>
</comment>
<evidence type="ECO:0000313" key="3">
    <source>
        <dbReference type="Proteomes" id="UP001596356"/>
    </source>
</evidence>
<reference evidence="3" key="1">
    <citation type="journal article" date="2019" name="Int. J. Syst. Evol. Microbiol.">
        <title>The Global Catalogue of Microorganisms (GCM) 10K type strain sequencing project: providing services to taxonomists for standard genome sequencing and annotation.</title>
        <authorList>
            <consortium name="The Broad Institute Genomics Platform"/>
            <consortium name="The Broad Institute Genome Sequencing Center for Infectious Disease"/>
            <person name="Wu L."/>
            <person name="Ma J."/>
        </authorList>
    </citation>
    <scope>NUCLEOTIDE SEQUENCE [LARGE SCALE GENOMIC DNA]</scope>
    <source>
        <strain evidence="3">NBRC 106593</strain>
    </source>
</reference>
<protein>
    <submittedName>
        <fullName evidence="2">GNAT family N-acetyltransferase</fullName>
    </submittedName>
</protein>
<dbReference type="Proteomes" id="UP001596356">
    <property type="component" value="Unassembled WGS sequence"/>
</dbReference>
<proteinExistence type="predicted"/>
<name>A0ABW2AX20_9MICO</name>
<dbReference type="RefSeq" id="WP_377824675.1">
    <property type="nucleotide sequence ID" value="NZ_JBHSWJ010000002.1"/>
</dbReference>
<dbReference type="InterPro" id="IPR016181">
    <property type="entry name" value="Acyl_CoA_acyltransferase"/>
</dbReference>
<dbReference type="PROSITE" id="PS51186">
    <property type="entry name" value="GNAT"/>
    <property type="match status" value="1"/>
</dbReference>
<organism evidence="2 3">
    <name type="scientific">Branchiibius cervicis</name>
    <dbReference type="NCBI Taxonomy" id="908252"/>
    <lineage>
        <taxon>Bacteria</taxon>
        <taxon>Bacillati</taxon>
        <taxon>Actinomycetota</taxon>
        <taxon>Actinomycetes</taxon>
        <taxon>Micrococcales</taxon>
        <taxon>Dermacoccaceae</taxon>
        <taxon>Branchiibius</taxon>
    </lineage>
</organism>
<evidence type="ECO:0000313" key="2">
    <source>
        <dbReference type="EMBL" id="MFC6715510.1"/>
    </source>
</evidence>
<dbReference type="SUPFAM" id="SSF55729">
    <property type="entry name" value="Acyl-CoA N-acyltransferases (Nat)"/>
    <property type="match status" value="1"/>
</dbReference>
<gene>
    <name evidence="2" type="ORF">ACFQBT_17480</name>
</gene>
<dbReference type="InterPro" id="IPR000182">
    <property type="entry name" value="GNAT_dom"/>
</dbReference>
<dbReference type="EMBL" id="JBHSWJ010000002">
    <property type="protein sequence ID" value="MFC6715510.1"/>
    <property type="molecule type" value="Genomic_DNA"/>
</dbReference>
<feature type="domain" description="N-acetyltransferase" evidence="1">
    <location>
        <begin position="7"/>
        <end position="194"/>
    </location>
</feature>
<keyword evidence="3" id="KW-1185">Reference proteome</keyword>
<sequence length="205" mass="22758">MAGDPSYAIAALSPETWPAFDALVQRHNGIFGGCWCIWFHPDGPERGQGAEANRALKRRYVDEGTAHAALVMAGDEAIAWAEFGTPAELPNLHHRKQYDQTKTRDPDYRITCVFVDKRYRRQGLSEVAIRGALDLIARSGGGRVESYPHDLTEQTKKMSSSFLYNGTRRMYERLGFTYDRSKGLKNCVMVTTVAPAQTAGAGATR</sequence>